<name>A0A2T0VU17_9RHOB</name>
<feature type="transmembrane region" description="Helical" evidence="3">
    <location>
        <begin position="143"/>
        <end position="163"/>
    </location>
</feature>
<feature type="coiled-coil region" evidence="1">
    <location>
        <begin position="480"/>
        <end position="598"/>
    </location>
</feature>
<keyword evidence="3" id="KW-1133">Transmembrane helix</keyword>
<keyword evidence="5" id="KW-1185">Reference proteome</keyword>
<dbReference type="NCBIfam" id="TIGR02302">
    <property type="entry name" value="aProt_lowcomp"/>
    <property type="match status" value="1"/>
</dbReference>
<feature type="region of interest" description="Disordered" evidence="2">
    <location>
        <begin position="775"/>
        <end position="837"/>
    </location>
</feature>
<feature type="transmembrane region" description="Helical" evidence="3">
    <location>
        <begin position="21"/>
        <end position="39"/>
    </location>
</feature>
<dbReference type="EMBL" id="PVTP01000015">
    <property type="protein sequence ID" value="PRY74800.1"/>
    <property type="molecule type" value="Genomic_DNA"/>
</dbReference>
<feature type="compositionally biased region" description="Basic and acidic residues" evidence="2">
    <location>
        <begin position="738"/>
        <end position="748"/>
    </location>
</feature>
<accession>A0A2T0VU17</accession>
<feature type="region of interest" description="Disordered" evidence="2">
    <location>
        <begin position="637"/>
        <end position="761"/>
    </location>
</feature>
<feature type="compositionally biased region" description="Basic and acidic residues" evidence="2">
    <location>
        <begin position="709"/>
        <end position="726"/>
    </location>
</feature>
<dbReference type="AlphaFoldDB" id="A0A2T0VU17"/>
<evidence type="ECO:0000313" key="5">
    <source>
        <dbReference type="Proteomes" id="UP000238007"/>
    </source>
</evidence>
<dbReference type="InterPro" id="IPR012683">
    <property type="entry name" value="CHP02302_TM"/>
</dbReference>
<evidence type="ECO:0000313" key="4">
    <source>
        <dbReference type="EMBL" id="PRY74800.1"/>
    </source>
</evidence>
<dbReference type="Proteomes" id="UP000238007">
    <property type="component" value="Unassembled WGS sequence"/>
</dbReference>
<keyword evidence="1" id="KW-0175">Coiled coil</keyword>
<proteinExistence type="predicted"/>
<feature type="compositionally biased region" description="Low complexity" evidence="2">
    <location>
        <begin position="638"/>
        <end position="678"/>
    </location>
</feature>
<gene>
    <name evidence="4" type="ORF">CLV80_11541</name>
</gene>
<feature type="transmembrane region" description="Helical" evidence="3">
    <location>
        <begin position="51"/>
        <end position="70"/>
    </location>
</feature>
<dbReference type="RefSeq" id="WP_311135537.1">
    <property type="nucleotide sequence ID" value="NZ_PVTP01000015.1"/>
</dbReference>
<reference evidence="4 5" key="1">
    <citation type="submission" date="2018-03" db="EMBL/GenBank/DDBJ databases">
        <title>Genomic Encyclopedia of Archaeal and Bacterial Type Strains, Phase II (KMG-II): from individual species to whole genera.</title>
        <authorList>
            <person name="Goeker M."/>
        </authorList>
    </citation>
    <scope>NUCLEOTIDE SEQUENCE [LARGE SCALE GENOMIC DNA]</scope>
    <source>
        <strain evidence="4 5">DSM 101533</strain>
    </source>
</reference>
<evidence type="ECO:0000256" key="2">
    <source>
        <dbReference type="SAM" id="MobiDB-lite"/>
    </source>
</evidence>
<organism evidence="4 5">
    <name type="scientific">Yoonia maritima</name>
    <dbReference type="NCBI Taxonomy" id="1435347"/>
    <lineage>
        <taxon>Bacteria</taxon>
        <taxon>Pseudomonadati</taxon>
        <taxon>Pseudomonadota</taxon>
        <taxon>Alphaproteobacteria</taxon>
        <taxon>Rhodobacterales</taxon>
        <taxon>Paracoccaceae</taxon>
        <taxon>Yoonia</taxon>
    </lineage>
</organism>
<feature type="compositionally biased region" description="Polar residues" evidence="2">
    <location>
        <begin position="790"/>
        <end position="800"/>
    </location>
</feature>
<keyword evidence="3" id="KW-0812">Transmembrane</keyword>
<feature type="compositionally biased region" description="Gly residues" evidence="2">
    <location>
        <begin position="679"/>
        <end position="705"/>
    </location>
</feature>
<protein>
    <submittedName>
        <fullName evidence="4">Uncharacterized protein (TIGR02302 family)</fullName>
    </submittedName>
</protein>
<keyword evidence="3" id="KW-0472">Membrane</keyword>
<dbReference type="Pfam" id="PF13779">
    <property type="entry name" value="DUF4175"/>
    <property type="match status" value="1"/>
</dbReference>
<sequence>MRHLRWPITLTRLGMIAEQTVRAFWPLWTVLLLILTPLMMGWHEQLPLEAFWAGVVVAAIATFAALIWGLRWFRIPKRAEAVARVDAAMPGRPIAAIADTQAIGASDPASQAVWNAHIARMAERTKSAHAIEPNLRLTDRDPFGLRFIALLFFVVALLFGSLLRVTTVGDMVAGSDPSLVTGPVWEGWVEPPAYTGKPAIYLNDIPAGDLAVPEGSQVTLRLYGEVGALTVAETISGRTGEVGAASDAQQQFDVAQSGTLSVEGENGIAWDITAITDAPPEVELTGPIESDAMGELSQPFMALDDYGVESGTATIALDLTAVTREYGLTIDPDPIEPLVLDLPMPFTGDRTDFEEFLIENLSEHPLANLPVTMQLQVVDAAGLSTDAPAEPMILPGRRFFQPFAKAVIEQRRDLMWSKANVRRVDQVLRALSNRPEDLSIEEAPYLRLRTIIRQLDRMAEFGMNDEGQAEIVDALWELAVQLEDGRLADARKRLERAQERLAEAMRNGASDEEIAELMQELREATNDYMRMLAEEMEPSDGTDQADNSGNSTELSMDELQALMDRIEELMQEGRMAEAQELMEQLNEMMENLRITQGEGGNGPQTPGQQSMQDLAETLRDQQDLSDDAFRDLQEQFNPGQQGEQSDQPGDQGEQGQESGQSGEEPGDQGQNGKQPGPDGQQGQGENPGEGGQGGQQGEDGSGGAGDQRTLAERQQALRDELQRQRDGLPNLDGSAGDVARRSLDRAEGAMEGAEDALRNGDLAEAIDRQAEAMDALRNGMRELEQALAENGNTDPGQGTEQGDAGGRPVPGARDPLGRQVGNAGPSGTDQELLGGVDINRRAEELLDEIRRRSGDQNRPEIERDYLRRLLDQF</sequence>
<evidence type="ECO:0000256" key="1">
    <source>
        <dbReference type="SAM" id="Coils"/>
    </source>
</evidence>
<comment type="caution">
    <text evidence="4">The sequence shown here is derived from an EMBL/GenBank/DDBJ whole genome shotgun (WGS) entry which is preliminary data.</text>
</comment>
<evidence type="ECO:0000256" key="3">
    <source>
        <dbReference type="SAM" id="Phobius"/>
    </source>
</evidence>